<feature type="compositionally biased region" description="Pro residues" evidence="1">
    <location>
        <begin position="17"/>
        <end position="32"/>
    </location>
</feature>
<dbReference type="PANTHER" id="PTHR10398:SF2">
    <property type="entry name" value="AFADIN"/>
    <property type="match status" value="1"/>
</dbReference>
<feature type="compositionally biased region" description="Low complexity" evidence="1">
    <location>
        <begin position="494"/>
        <end position="511"/>
    </location>
</feature>
<feature type="compositionally biased region" description="Low complexity" evidence="1">
    <location>
        <begin position="549"/>
        <end position="560"/>
    </location>
</feature>
<feature type="region of interest" description="Disordered" evidence="1">
    <location>
        <begin position="693"/>
        <end position="765"/>
    </location>
</feature>
<feature type="compositionally biased region" description="Polar residues" evidence="1">
    <location>
        <begin position="731"/>
        <end position="748"/>
    </location>
</feature>
<feature type="compositionally biased region" description="Polar residues" evidence="1">
    <location>
        <begin position="297"/>
        <end position="306"/>
    </location>
</feature>
<proteinExistence type="predicted"/>
<feature type="compositionally biased region" description="Low complexity" evidence="1">
    <location>
        <begin position="221"/>
        <end position="243"/>
    </location>
</feature>
<feature type="compositionally biased region" description="Polar residues" evidence="1">
    <location>
        <begin position="379"/>
        <end position="392"/>
    </location>
</feature>
<dbReference type="GO" id="GO:0005911">
    <property type="term" value="C:cell-cell junction"/>
    <property type="evidence" value="ECO:0007669"/>
    <property type="project" value="InterPro"/>
</dbReference>
<feature type="region of interest" description="Disordered" evidence="1">
    <location>
        <begin position="379"/>
        <end position="462"/>
    </location>
</feature>
<accession>A0AAV4QQI5</accession>
<name>A0AAV4QQI5_9ARAC</name>
<feature type="region of interest" description="Disordered" evidence="1">
    <location>
        <begin position="1"/>
        <end position="168"/>
    </location>
</feature>
<protein>
    <submittedName>
        <fullName evidence="2">Uncharacterized protein</fullName>
    </submittedName>
</protein>
<feature type="compositionally biased region" description="Basic and acidic residues" evidence="1">
    <location>
        <begin position="562"/>
        <end position="578"/>
    </location>
</feature>
<evidence type="ECO:0000313" key="2">
    <source>
        <dbReference type="EMBL" id="GIY11470.1"/>
    </source>
</evidence>
<organism evidence="2 3">
    <name type="scientific">Caerostris darwini</name>
    <dbReference type="NCBI Taxonomy" id="1538125"/>
    <lineage>
        <taxon>Eukaryota</taxon>
        <taxon>Metazoa</taxon>
        <taxon>Ecdysozoa</taxon>
        <taxon>Arthropoda</taxon>
        <taxon>Chelicerata</taxon>
        <taxon>Arachnida</taxon>
        <taxon>Araneae</taxon>
        <taxon>Araneomorphae</taxon>
        <taxon>Entelegynae</taxon>
        <taxon>Araneoidea</taxon>
        <taxon>Araneidae</taxon>
        <taxon>Caerostris</taxon>
    </lineage>
</organism>
<keyword evidence="3" id="KW-1185">Reference proteome</keyword>
<feature type="compositionally biased region" description="Basic and acidic residues" evidence="1">
    <location>
        <begin position="394"/>
        <end position="405"/>
    </location>
</feature>
<feature type="region of interest" description="Disordered" evidence="1">
    <location>
        <begin position="646"/>
        <end position="674"/>
    </location>
</feature>
<dbReference type="EMBL" id="BPLQ01004909">
    <property type="protein sequence ID" value="GIY11470.1"/>
    <property type="molecule type" value="Genomic_DNA"/>
</dbReference>
<feature type="compositionally biased region" description="Basic and acidic residues" evidence="1">
    <location>
        <begin position="1000"/>
        <end position="1024"/>
    </location>
</feature>
<reference evidence="2 3" key="1">
    <citation type="submission" date="2021-06" db="EMBL/GenBank/DDBJ databases">
        <title>Caerostris darwini draft genome.</title>
        <authorList>
            <person name="Kono N."/>
            <person name="Arakawa K."/>
        </authorList>
    </citation>
    <scope>NUCLEOTIDE SEQUENCE [LARGE SCALE GENOMIC DNA]</scope>
</reference>
<dbReference type="PANTHER" id="PTHR10398">
    <property type="entry name" value="AFADIN"/>
    <property type="match status" value="1"/>
</dbReference>
<dbReference type="Proteomes" id="UP001054837">
    <property type="component" value="Unassembled WGS sequence"/>
</dbReference>
<gene>
    <name evidence="2" type="primary">AVEN_171896_1</name>
    <name evidence="2" type="ORF">CDAR_176971</name>
</gene>
<feature type="compositionally biased region" description="Basic and acidic residues" evidence="1">
    <location>
        <begin position="705"/>
        <end position="720"/>
    </location>
</feature>
<feature type="compositionally biased region" description="Basic and acidic residues" evidence="1">
    <location>
        <begin position="263"/>
        <end position="287"/>
    </location>
</feature>
<comment type="caution">
    <text evidence="2">The sequence shown here is derived from an EMBL/GenBank/DDBJ whole genome shotgun (WGS) entry which is preliminary data.</text>
</comment>
<feature type="compositionally biased region" description="Polar residues" evidence="1">
    <location>
        <begin position="244"/>
        <end position="253"/>
    </location>
</feature>
<feature type="region of interest" description="Disordered" evidence="1">
    <location>
        <begin position="199"/>
        <end position="306"/>
    </location>
</feature>
<dbReference type="AlphaFoldDB" id="A0AAV4QQI5"/>
<feature type="region of interest" description="Disordered" evidence="1">
    <location>
        <begin position="482"/>
        <end position="583"/>
    </location>
</feature>
<feature type="region of interest" description="Disordered" evidence="1">
    <location>
        <begin position="996"/>
        <end position="1034"/>
    </location>
</feature>
<evidence type="ECO:0000313" key="3">
    <source>
        <dbReference type="Proteomes" id="UP001054837"/>
    </source>
</evidence>
<sequence>MARKEGHPGMPIRPEMRPPPPVPGRRPPPPRGPAQNGVDGPNGHPKRNNTQGSAGLLRHCYPIQSNGSASPTCGYPPSSRPIMDGASNYEPRYSKSGKLCPRVQEPRPMPPPVVMLRTGPLGTYPDAETLKRSEMAASYTRHQDRNGSTSSSDYDRQYRKSPSQGDISQQIFVETNSYSNGQSTIADHLAIPYRIPQVSPKNPRAIYDANSASNGMRKEPLSLPCSRSQPSPSSNHHQNSSPSNGFKSRTLPTGSRPLGDSSVDYRNRRPEPASPYYDERGILHEPRNAPCPRPTRNGLSTDSRIIPPSTENDVIYANQQLPYHPANLLKKDYAQDLQRSPPMLNGNGPLYENSVRNGSRGIQEACPENIYANHHVANTHYNNHPNQQQNAYDNDIKNPRVDRRNTHPPPPVSQKPSHSLPQPSEMLMITETRGRKGQASSTYAKDVVKPTPRMPRLPNGLLSSSAQLSTVPAYQCVINELSNRPPHQISPTDSSTLSLRSEYDSSSSSSREFCHRSNKASESGSENRRVTESVVKPSNKSLLSASMTSLCSDASSSVSSRPRHEEGSWERMTDDNSKRKEKNSVFIASPWEREEKEKLQHEQVLDARRARDQEISYLESIGDRTEKQNEWLRILRLEREFQRRAEMHDDDDSVCSDTSSTESSSDKMANFPRDKLTVIPNERMGLKLLDELLDSPKNSPTSNSPERELPLKSPSDKHFVPLDLAIPDNDLQPSSLPPTTNILKISSEQHPDGSGTRLSKPPVPAPRPSKALLANHLQEVQRSSCMELPIEMDQQNGKVVNGMEANVSSLTKLEISDSSAFFCSADAEEHGSRATPQDNWLIEVPNNFPDREEEQKAKQNDQSRIYENIKPADYHYLRTQTTVSSSGFNSHTLPKTTTTANSLEVVQPRNGSSRAYEKKFPVMGVSSTLTKKANGFAPSDVDILPSLYASYKVQNGFSKEVPSDLENKSPEFKKLWISRPEKLTFQDKIRKFSLQAGEDDLPKDRVKNSRAQREIESKFSEAQKRAAQKASSET</sequence>
<evidence type="ECO:0000256" key="1">
    <source>
        <dbReference type="SAM" id="MobiDB-lite"/>
    </source>
</evidence>
<dbReference type="InterPro" id="IPR028842">
    <property type="entry name" value="Afadin"/>
</dbReference>
<feature type="compositionally biased region" description="Polar residues" evidence="1">
    <location>
        <begin position="536"/>
        <end position="548"/>
    </location>
</feature>